<accession>A0A848C0T5</accession>
<organism evidence="1 2">
    <name type="scientific">Megasphaera hexanoica</name>
    <dbReference type="NCBI Taxonomy" id="1675036"/>
    <lineage>
        <taxon>Bacteria</taxon>
        <taxon>Bacillati</taxon>
        <taxon>Bacillota</taxon>
        <taxon>Negativicutes</taxon>
        <taxon>Veillonellales</taxon>
        <taxon>Veillonellaceae</taxon>
        <taxon>Megasphaera</taxon>
    </lineage>
</organism>
<evidence type="ECO:0000313" key="2">
    <source>
        <dbReference type="Proteomes" id="UP000591071"/>
    </source>
</evidence>
<comment type="caution">
    <text evidence="1">The sequence shown here is derived from an EMBL/GenBank/DDBJ whole genome shotgun (WGS) entry which is preliminary data.</text>
</comment>
<reference evidence="1 2" key="1">
    <citation type="submission" date="2020-04" db="EMBL/GenBank/DDBJ databases">
        <authorList>
            <person name="Hitch T.C.A."/>
            <person name="Wylensek D."/>
            <person name="Clavel T."/>
        </authorList>
    </citation>
    <scope>NUCLEOTIDE SEQUENCE [LARGE SCALE GENOMIC DNA]</scope>
    <source>
        <strain evidence="1 2">Oil-RF-744-FAT-WT-6-1</strain>
    </source>
</reference>
<dbReference type="AlphaFoldDB" id="A0A848C0T5"/>
<dbReference type="EMBL" id="JABAFG010000015">
    <property type="protein sequence ID" value="NME28837.1"/>
    <property type="molecule type" value="Genomic_DNA"/>
</dbReference>
<protein>
    <submittedName>
        <fullName evidence="1">Uncharacterized protein</fullName>
    </submittedName>
</protein>
<sequence>MATRNIVPRTNGEGGIGTADKSWKEGHFMKVYLSEVSSTASENVAAIHAVQYTGDTATNTASILDASGNTTFPGTLTASKVYNAVYNDYAELFEKGEETEPGDIIALDYKDGTERYVKATADSKVIVGVHSGEFAQIIGGKAASLEENLKQYIPVGLAGRVWVKAEGNIQPGDYIGPGDTPGVGIKKKSGSVVGIALTKPQDGKVRILIRIGEKQCLIV</sequence>
<proteinExistence type="predicted"/>
<gene>
    <name evidence="1" type="ORF">HF872_09430</name>
</gene>
<dbReference type="RefSeq" id="WP_170087806.1">
    <property type="nucleotide sequence ID" value="NZ_JABAFG010000015.1"/>
</dbReference>
<evidence type="ECO:0000313" key="1">
    <source>
        <dbReference type="EMBL" id="NME28837.1"/>
    </source>
</evidence>
<dbReference type="Proteomes" id="UP000591071">
    <property type="component" value="Unassembled WGS sequence"/>
</dbReference>
<dbReference type="Gene3D" id="2.40.300.10">
    <property type="entry name" value="Head decoration protein D"/>
    <property type="match status" value="1"/>
</dbReference>
<name>A0A848C0T5_9FIRM</name>